<keyword evidence="5" id="KW-1185">Reference proteome</keyword>
<evidence type="ECO:0000256" key="2">
    <source>
        <dbReference type="SAM" id="Phobius"/>
    </source>
</evidence>
<reference evidence="5" key="1">
    <citation type="journal article" date="2019" name="Int. J. Syst. Evol. Microbiol.">
        <title>The Global Catalogue of Microorganisms (GCM) 10K type strain sequencing project: providing services to taxonomists for standard genome sequencing and annotation.</title>
        <authorList>
            <consortium name="The Broad Institute Genomics Platform"/>
            <consortium name="The Broad Institute Genome Sequencing Center for Infectious Disease"/>
            <person name="Wu L."/>
            <person name="Ma J."/>
        </authorList>
    </citation>
    <scope>NUCLEOTIDE SEQUENCE [LARGE SCALE GENOMIC DNA]</scope>
    <source>
        <strain evidence="5">KCTC 22437</strain>
    </source>
</reference>
<keyword evidence="2" id="KW-1133">Transmembrane helix</keyword>
<dbReference type="InterPro" id="IPR052173">
    <property type="entry name" value="Beta-lactam_resp_regulator"/>
</dbReference>
<protein>
    <submittedName>
        <fullName evidence="4">M56 family metallopeptidase</fullName>
    </submittedName>
</protein>
<keyword evidence="2" id="KW-0812">Transmembrane</keyword>
<dbReference type="RefSeq" id="WP_377183923.1">
    <property type="nucleotide sequence ID" value="NZ_JBHUPD010000002.1"/>
</dbReference>
<feature type="transmembrane region" description="Helical" evidence="2">
    <location>
        <begin position="60"/>
        <end position="79"/>
    </location>
</feature>
<feature type="domain" description="Peptidase M56" evidence="3">
    <location>
        <begin position="112"/>
        <end position="309"/>
    </location>
</feature>
<feature type="transmembrane region" description="Helical" evidence="2">
    <location>
        <begin position="25"/>
        <end position="48"/>
    </location>
</feature>
<evidence type="ECO:0000313" key="4">
    <source>
        <dbReference type="EMBL" id="MFD2872343.1"/>
    </source>
</evidence>
<organism evidence="4 5">
    <name type="scientific">Mucilaginibacter ximonensis</name>
    <dbReference type="NCBI Taxonomy" id="538021"/>
    <lineage>
        <taxon>Bacteria</taxon>
        <taxon>Pseudomonadati</taxon>
        <taxon>Bacteroidota</taxon>
        <taxon>Sphingobacteriia</taxon>
        <taxon>Sphingobacteriales</taxon>
        <taxon>Sphingobacteriaceae</taxon>
        <taxon>Mucilaginibacter</taxon>
    </lineage>
</organism>
<comment type="caution">
    <text evidence="4">The sequence shown here is derived from an EMBL/GenBank/DDBJ whole genome shotgun (WGS) entry which is preliminary data.</text>
</comment>
<gene>
    <name evidence="4" type="ORF">ACFS5N_07695</name>
</gene>
<dbReference type="CDD" id="cd22249">
    <property type="entry name" value="UDM1_RNF168_RNF169-like"/>
    <property type="match status" value="1"/>
</dbReference>
<proteinExistence type="predicted"/>
<evidence type="ECO:0000313" key="5">
    <source>
        <dbReference type="Proteomes" id="UP001597557"/>
    </source>
</evidence>
<feature type="transmembrane region" description="Helical" evidence="2">
    <location>
        <begin position="319"/>
        <end position="341"/>
    </location>
</feature>
<dbReference type="Proteomes" id="UP001597557">
    <property type="component" value="Unassembled WGS sequence"/>
</dbReference>
<dbReference type="Pfam" id="PF05569">
    <property type="entry name" value="Peptidase_M56"/>
    <property type="match status" value="1"/>
</dbReference>
<evidence type="ECO:0000256" key="1">
    <source>
        <dbReference type="SAM" id="MobiDB-lite"/>
    </source>
</evidence>
<name>A0ABW5YAM6_9SPHI</name>
<feature type="compositionally biased region" description="Basic and acidic residues" evidence="1">
    <location>
        <begin position="613"/>
        <end position="664"/>
    </location>
</feature>
<dbReference type="CDD" id="cd07341">
    <property type="entry name" value="M56_BlaR1_MecR1_like"/>
    <property type="match status" value="1"/>
</dbReference>
<keyword evidence="2" id="KW-0472">Membrane</keyword>
<dbReference type="PANTHER" id="PTHR34978">
    <property type="entry name" value="POSSIBLE SENSOR-TRANSDUCER PROTEIN BLAR"/>
    <property type="match status" value="1"/>
</dbReference>
<dbReference type="PANTHER" id="PTHR34978:SF3">
    <property type="entry name" value="SLR0241 PROTEIN"/>
    <property type="match status" value="1"/>
</dbReference>
<dbReference type="Gene3D" id="3.30.2010.10">
    <property type="entry name" value="Metalloproteases ('zincins'), catalytic domain"/>
    <property type="match status" value="1"/>
</dbReference>
<dbReference type="EMBL" id="JBHUPD010000002">
    <property type="protein sequence ID" value="MFD2872343.1"/>
    <property type="molecule type" value="Genomic_DNA"/>
</dbReference>
<evidence type="ECO:0000259" key="3">
    <source>
        <dbReference type="Pfam" id="PF05569"/>
    </source>
</evidence>
<sequence length="685" mass="77993">MDHRLWTMDLKNITMQNLLYNMSQVLGITIVHSLWQGLIVFIVLRLFVLAFPGRSAVVKYWVGYGALVFMLGWFVATLFKELNQYNWLSTTALRVSPLALPPSMSDIAVPANKLYFGIAEYMPWLTMIYVVGVVFNALRLTLAWNNIYRIRQNISDAGFAGTIKRLSKTLQLNDKVQAAFSEWVDVPCVTGFVKPIILMPVAITCHLTTDEVEAVLLHELAHVKRHDYLLNFIQQVISILLFFNPFARLVGRVINEERENCCDDMVVRATGSPFIYAQALLKLEENKQYQWQLALAASTKKYALLNRIERIMKTKTHTVNIRPVLITLLALTFSISSIAWLNPEIKDGKVVIKNAPAIRMIAKAITAPEPPAAPAPPAVPSHHKKHLSIKYLSNAAQNASAADTSKKKYKIVVEDENGVKTEYNSVNDLPAGDKDALFNKGAFGAFSMAPADTMKFKAMVDYYKSDAWKHQVEAMTKNSEKMAKQFNSPEFKKHIEKMTSYYSSPKFKKSVEDMVSHMSSREDFEKHTEAFTKQFSSPKFKKSVEEMAKYYDSPEFKKSIEDMTKYYESPEFLKSIEDMTKQYSDPAFIKSMEDMGKGWENMSDSDKAVVKEKAKADKARNKEAIKRELRSLEEKAKAGKAEQKAKQEEEKAKQAEKADQKEQDAQMVSYNQNGFNFFNKVIRNC</sequence>
<dbReference type="InterPro" id="IPR008756">
    <property type="entry name" value="Peptidase_M56"/>
</dbReference>
<feature type="transmembrane region" description="Helical" evidence="2">
    <location>
        <begin position="121"/>
        <end position="142"/>
    </location>
</feature>
<accession>A0ABW5YAM6</accession>
<feature type="region of interest" description="Disordered" evidence="1">
    <location>
        <begin position="613"/>
        <end position="666"/>
    </location>
</feature>